<sequence length="262" mass="27859">MAAHHRLHSVRHKAARCARHRAQLMRTVAATCVRCRRHATPCATIAQGGRPTGTTPTGQRAAAACSYSAHRSTRCAQLQFAGATRCAHDVRTLRATALAHLCQSSDTTVGAAADLDPVSRGAAEVLKFCTGNGQYIIIFTGKLELQRLAAVVIRIRSTIGNTTPQSALEELTNLPRTESPRRGGWNESNHEGGGTRRRRVRAAAERGGGGGGGRAGGGVEREVFRRWGGDTASRGPTTIVTTKSQFRTDPSDHGKAPSNIVP</sequence>
<reference evidence="2 3" key="1">
    <citation type="journal article" date="2015" name="Proc. Natl. Acad. Sci. U.S.A.">
        <title>The resurrection genome of Boea hygrometrica: A blueprint for survival of dehydration.</title>
        <authorList>
            <person name="Xiao L."/>
            <person name="Yang G."/>
            <person name="Zhang L."/>
            <person name="Yang X."/>
            <person name="Zhao S."/>
            <person name="Ji Z."/>
            <person name="Zhou Q."/>
            <person name="Hu M."/>
            <person name="Wang Y."/>
            <person name="Chen M."/>
            <person name="Xu Y."/>
            <person name="Jin H."/>
            <person name="Xiao X."/>
            <person name="Hu G."/>
            <person name="Bao F."/>
            <person name="Hu Y."/>
            <person name="Wan P."/>
            <person name="Li L."/>
            <person name="Deng X."/>
            <person name="Kuang T."/>
            <person name="Xiang C."/>
            <person name="Zhu J.K."/>
            <person name="Oliver M.J."/>
            <person name="He Y."/>
        </authorList>
    </citation>
    <scope>NUCLEOTIDE SEQUENCE [LARGE SCALE GENOMIC DNA]</scope>
    <source>
        <strain evidence="3">cv. XS01</strain>
    </source>
</reference>
<name>A0A2Z7BRA2_9LAMI</name>
<accession>A0A2Z7BRA2</accession>
<feature type="compositionally biased region" description="Basic and acidic residues" evidence="1">
    <location>
        <begin position="219"/>
        <end position="228"/>
    </location>
</feature>
<evidence type="ECO:0000313" key="2">
    <source>
        <dbReference type="EMBL" id="KZV36979.1"/>
    </source>
</evidence>
<feature type="region of interest" description="Disordered" evidence="1">
    <location>
        <begin position="166"/>
        <end position="262"/>
    </location>
</feature>
<dbReference type="EMBL" id="KV003174">
    <property type="protein sequence ID" value="KZV36979.1"/>
    <property type="molecule type" value="Genomic_DNA"/>
</dbReference>
<feature type="compositionally biased region" description="Polar residues" evidence="1">
    <location>
        <begin position="234"/>
        <end position="248"/>
    </location>
</feature>
<proteinExistence type="predicted"/>
<feature type="compositionally biased region" description="Gly residues" evidence="1">
    <location>
        <begin position="206"/>
        <end position="218"/>
    </location>
</feature>
<evidence type="ECO:0000256" key="1">
    <source>
        <dbReference type="SAM" id="MobiDB-lite"/>
    </source>
</evidence>
<evidence type="ECO:0000313" key="3">
    <source>
        <dbReference type="Proteomes" id="UP000250235"/>
    </source>
</evidence>
<dbReference type="Proteomes" id="UP000250235">
    <property type="component" value="Unassembled WGS sequence"/>
</dbReference>
<keyword evidence="3" id="KW-1185">Reference proteome</keyword>
<dbReference type="AlphaFoldDB" id="A0A2Z7BRA2"/>
<organism evidence="2 3">
    <name type="scientific">Dorcoceras hygrometricum</name>
    <dbReference type="NCBI Taxonomy" id="472368"/>
    <lineage>
        <taxon>Eukaryota</taxon>
        <taxon>Viridiplantae</taxon>
        <taxon>Streptophyta</taxon>
        <taxon>Embryophyta</taxon>
        <taxon>Tracheophyta</taxon>
        <taxon>Spermatophyta</taxon>
        <taxon>Magnoliopsida</taxon>
        <taxon>eudicotyledons</taxon>
        <taxon>Gunneridae</taxon>
        <taxon>Pentapetalae</taxon>
        <taxon>asterids</taxon>
        <taxon>lamiids</taxon>
        <taxon>Lamiales</taxon>
        <taxon>Gesneriaceae</taxon>
        <taxon>Didymocarpoideae</taxon>
        <taxon>Trichosporeae</taxon>
        <taxon>Loxocarpinae</taxon>
        <taxon>Dorcoceras</taxon>
    </lineage>
</organism>
<gene>
    <name evidence="2" type="ORF">F511_15409</name>
</gene>
<protein>
    <submittedName>
        <fullName evidence="2">L-ascorbate oxidase-like</fullName>
    </submittedName>
</protein>